<evidence type="ECO:0000256" key="3">
    <source>
        <dbReference type="ARBA" id="ARBA00022692"/>
    </source>
</evidence>
<name>A0A9X3TXH7_9PROT</name>
<dbReference type="EMBL" id="JANWOI010000002">
    <property type="protein sequence ID" value="MDA5193495.1"/>
    <property type="molecule type" value="Genomic_DNA"/>
</dbReference>
<comment type="caution">
    <text evidence="8">The sequence shown here is derived from an EMBL/GenBank/DDBJ whole genome shotgun (WGS) entry which is preliminary data.</text>
</comment>
<accession>A0A9X3TXH7</accession>
<dbReference type="InterPro" id="IPR000620">
    <property type="entry name" value="EamA_dom"/>
</dbReference>
<comment type="similarity">
    <text evidence="2">Belongs to the EamA transporter family.</text>
</comment>
<dbReference type="AlphaFoldDB" id="A0A9X3TXH7"/>
<feature type="transmembrane region" description="Helical" evidence="6">
    <location>
        <begin position="192"/>
        <end position="212"/>
    </location>
</feature>
<feature type="transmembrane region" description="Helical" evidence="6">
    <location>
        <begin position="256"/>
        <end position="275"/>
    </location>
</feature>
<protein>
    <submittedName>
        <fullName evidence="8">DMT family transporter</fullName>
    </submittedName>
</protein>
<sequence>MRSRIRRVIETDNGTALVLVAVLCWVGNFVVARAAAGIVPPVTLAFVRWVVAGGLVSAFYWRQILVDWPLMRRHWGWLLVLGVSGIGIYNSFVYIGLQTTIVLNLLILNASLTLMVALISYLFFRERLRARQSFGILLSMAGVLWIVLGGDITSLLHLSFNDGDLWIISGVFSYAIYTVFLRKRPAIHPMSFIAVTFLIGAIFNLPFFVLEVNAGQNLDWSNPAALATIAYVVLFPSIVSYICFNRGVAILGATRASTIMLTSPIIGAVLAMLVLGERLTMAHLVGGVLVFSGILVSRKKSAGA</sequence>
<dbReference type="GO" id="GO:0016020">
    <property type="term" value="C:membrane"/>
    <property type="evidence" value="ECO:0007669"/>
    <property type="project" value="UniProtKB-SubCell"/>
</dbReference>
<dbReference type="Proteomes" id="UP001141619">
    <property type="component" value="Unassembled WGS sequence"/>
</dbReference>
<evidence type="ECO:0000256" key="1">
    <source>
        <dbReference type="ARBA" id="ARBA00004141"/>
    </source>
</evidence>
<dbReference type="InterPro" id="IPR037185">
    <property type="entry name" value="EmrE-like"/>
</dbReference>
<feature type="transmembrane region" description="Helical" evidence="6">
    <location>
        <begin position="163"/>
        <end position="180"/>
    </location>
</feature>
<feature type="transmembrane region" description="Helical" evidence="6">
    <location>
        <begin position="281"/>
        <end position="297"/>
    </location>
</feature>
<keyword evidence="4 6" id="KW-1133">Transmembrane helix</keyword>
<feature type="transmembrane region" description="Helical" evidence="6">
    <location>
        <begin position="74"/>
        <end position="95"/>
    </location>
</feature>
<evidence type="ECO:0000256" key="5">
    <source>
        <dbReference type="ARBA" id="ARBA00023136"/>
    </source>
</evidence>
<reference evidence="8" key="2">
    <citation type="journal article" date="2023" name="Syst. Appl. Microbiol.">
        <title>Govania unica gen. nov., sp. nov., a rare biosphere bacterium that represents a novel family in the class Alphaproteobacteria.</title>
        <authorList>
            <person name="Vandamme P."/>
            <person name="Peeters C."/>
            <person name="Hettiarachchi A."/>
            <person name="Cnockaert M."/>
            <person name="Carlier A."/>
        </authorList>
    </citation>
    <scope>NUCLEOTIDE SEQUENCE</scope>
    <source>
        <strain evidence="8">LMG 31809</strain>
    </source>
</reference>
<keyword evidence="5 6" id="KW-0472">Membrane</keyword>
<evidence type="ECO:0000313" key="9">
    <source>
        <dbReference type="Proteomes" id="UP001141619"/>
    </source>
</evidence>
<feature type="transmembrane region" description="Helical" evidence="6">
    <location>
        <begin position="136"/>
        <end position="157"/>
    </location>
</feature>
<feature type="domain" description="EamA" evidence="7">
    <location>
        <begin position="14"/>
        <end position="147"/>
    </location>
</feature>
<evidence type="ECO:0000256" key="4">
    <source>
        <dbReference type="ARBA" id="ARBA00022989"/>
    </source>
</evidence>
<dbReference type="PANTHER" id="PTHR32322:SF2">
    <property type="entry name" value="EAMA DOMAIN-CONTAINING PROTEIN"/>
    <property type="match status" value="1"/>
</dbReference>
<keyword evidence="9" id="KW-1185">Reference proteome</keyword>
<evidence type="ECO:0000259" key="7">
    <source>
        <dbReference type="Pfam" id="PF00892"/>
    </source>
</evidence>
<feature type="transmembrane region" description="Helical" evidence="6">
    <location>
        <begin position="44"/>
        <end position="62"/>
    </location>
</feature>
<gene>
    <name evidence="8" type="ORF">NYP16_05950</name>
</gene>
<dbReference type="RefSeq" id="WP_274943197.1">
    <property type="nucleotide sequence ID" value="NZ_JANWOI010000002.1"/>
</dbReference>
<proteinExistence type="inferred from homology"/>
<keyword evidence="3 6" id="KW-0812">Transmembrane</keyword>
<feature type="transmembrane region" description="Helical" evidence="6">
    <location>
        <begin position="224"/>
        <end position="244"/>
    </location>
</feature>
<dbReference type="SUPFAM" id="SSF103481">
    <property type="entry name" value="Multidrug resistance efflux transporter EmrE"/>
    <property type="match status" value="2"/>
</dbReference>
<evidence type="ECO:0000256" key="6">
    <source>
        <dbReference type="SAM" id="Phobius"/>
    </source>
</evidence>
<dbReference type="InterPro" id="IPR050638">
    <property type="entry name" value="AA-Vitamin_Transporters"/>
</dbReference>
<feature type="transmembrane region" description="Helical" evidence="6">
    <location>
        <begin position="101"/>
        <end position="124"/>
    </location>
</feature>
<dbReference type="PANTHER" id="PTHR32322">
    <property type="entry name" value="INNER MEMBRANE TRANSPORTER"/>
    <property type="match status" value="1"/>
</dbReference>
<organism evidence="8 9">
    <name type="scientific">Govanella unica</name>
    <dbReference type="NCBI Taxonomy" id="2975056"/>
    <lineage>
        <taxon>Bacteria</taxon>
        <taxon>Pseudomonadati</taxon>
        <taxon>Pseudomonadota</taxon>
        <taxon>Alphaproteobacteria</taxon>
        <taxon>Emcibacterales</taxon>
        <taxon>Govanellaceae</taxon>
        <taxon>Govanella</taxon>
    </lineage>
</organism>
<comment type="subcellular location">
    <subcellularLocation>
        <location evidence="1">Membrane</location>
        <topology evidence="1">Multi-pass membrane protein</topology>
    </subcellularLocation>
</comment>
<evidence type="ECO:0000313" key="8">
    <source>
        <dbReference type="EMBL" id="MDA5193495.1"/>
    </source>
</evidence>
<dbReference type="Pfam" id="PF00892">
    <property type="entry name" value="EamA"/>
    <property type="match status" value="2"/>
</dbReference>
<feature type="domain" description="EamA" evidence="7">
    <location>
        <begin position="163"/>
        <end position="296"/>
    </location>
</feature>
<evidence type="ECO:0000256" key="2">
    <source>
        <dbReference type="ARBA" id="ARBA00007362"/>
    </source>
</evidence>
<reference evidence="8" key="1">
    <citation type="submission" date="2022-08" db="EMBL/GenBank/DDBJ databases">
        <authorList>
            <person name="Vandamme P."/>
            <person name="Hettiarachchi A."/>
            <person name="Peeters C."/>
            <person name="Cnockaert M."/>
            <person name="Carlier A."/>
        </authorList>
    </citation>
    <scope>NUCLEOTIDE SEQUENCE</scope>
    <source>
        <strain evidence="8">LMG 31809</strain>
    </source>
</reference>